<reference evidence="2 3" key="1">
    <citation type="journal article" date="2019" name="Sci. Rep.">
        <title>Orb-weaving spider Araneus ventricosus genome elucidates the spidroin gene catalogue.</title>
        <authorList>
            <person name="Kono N."/>
            <person name="Nakamura H."/>
            <person name="Ohtoshi R."/>
            <person name="Moran D.A.P."/>
            <person name="Shinohara A."/>
            <person name="Yoshida Y."/>
            <person name="Fujiwara M."/>
            <person name="Mori M."/>
            <person name="Tomita M."/>
            <person name="Arakawa K."/>
        </authorList>
    </citation>
    <scope>NUCLEOTIDE SEQUENCE [LARGE SCALE GENOMIC DNA]</scope>
</reference>
<gene>
    <name evidence="2" type="ORF">AVEN_153498_1</name>
</gene>
<dbReference type="Proteomes" id="UP000499080">
    <property type="component" value="Unassembled WGS sequence"/>
</dbReference>
<comment type="caution">
    <text evidence="2">The sequence shown here is derived from an EMBL/GenBank/DDBJ whole genome shotgun (WGS) entry which is preliminary data.</text>
</comment>
<dbReference type="OrthoDB" id="6627680at2759"/>
<evidence type="ECO:0000259" key="1">
    <source>
        <dbReference type="Pfam" id="PF21787"/>
    </source>
</evidence>
<proteinExistence type="predicted"/>
<organism evidence="2 3">
    <name type="scientific">Araneus ventricosus</name>
    <name type="common">Orbweaver spider</name>
    <name type="synonym">Epeira ventricosa</name>
    <dbReference type="NCBI Taxonomy" id="182803"/>
    <lineage>
        <taxon>Eukaryota</taxon>
        <taxon>Metazoa</taxon>
        <taxon>Ecdysozoa</taxon>
        <taxon>Arthropoda</taxon>
        <taxon>Chelicerata</taxon>
        <taxon>Arachnida</taxon>
        <taxon>Araneae</taxon>
        <taxon>Araneomorphae</taxon>
        <taxon>Entelegynae</taxon>
        <taxon>Araneoidea</taxon>
        <taxon>Araneidae</taxon>
        <taxon>Araneus</taxon>
    </lineage>
</organism>
<keyword evidence="3" id="KW-1185">Reference proteome</keyword>
<accession>A0A4Y2K3D2</accession>
<dbReference type="AlphaFoldDB" id="A0A4Y2K3D2"/>
<feature type="domain" description="Transposable element P transposase-like RNase H" evidence="1">
    <location>
        <begin position="29"/>
        <end position="100"/>
    </location>
</feature>
<sequence length="105" mass="11883">MIWPRWPSGNVSTSGPEGRRYTYNVSKAPVFCSNLVKCLKTQSSQMSESEKLCVLSIDEMAIKPGYTYAEDLDCVDGFTTFNQDYKEKPPYATLPLVFMALHFPN</sequence>
<evidence type="ECO:0000313" key="3">
    <source>
        <dbReference type="Proteomes" id="UP000499080"/>
    </source>
</evidence>
<dbReference type="InterPro" id="IPR048365">
    <property type="entry name" value="TNP-like_RNaseH_N"/>
</dbReference>
<evidence type="ECO:0000313" key="2">
    <source>
        <dbReference type="EMBL" id="GBM97193.1"/>
    </source>
</evidence>
<name>A0A4Y2K3D2_ARAVE</name>
<protein>
    <recommendedName>
        <fullName evidence="1">Transposable element P transposase-like RNase H domain-containing protein</fullName>
    </recommendedName>
</protein>
<dbReference type="EMBL" id="BGPR01004210">
    <property type="protein sequence ID" value="GBM97193.1"/>
    <property type="molecule type" value="Genomic_DNA"/>
</dbReference>
<dbReference type="Pfam" id="PF21787">
    <property type="entry name" value="TNP-like_RNaseH_N"/>
    <property type="match status" value="1"/>
</dbReference>